<gene>
    <name evidence="1" type="ORF">EVOR1521_LOCUS9746</name>
</gene>
<proteinExistence type="predicted"/>
<protein>
    <submittedName>
        <fullName evidence="1">Uncharacterized protein</fullName>
    </submittedName>
</protein>
<accession>A0AA36I8W3</accession>
<evidence type="ECO:0000313" key="2">
    <source>
        <dbReference type="Proteomes" id="UP001178507"/>
    </source>
</evidence>
<name>A0AA36I8W3_9DINO</name>
<dbReference type="Proteomes" id="UP001178507">
    <property type="component" value="Unassembled WGS sequence"/>
</dbReference>
<reference evidence="1" key="1">
    <citation type="submission" date="2023-08" db="EMBL/GenBank/DDBJ databases">
        <authorList>
            <person name="Chen Y."/>
            <person name="Shah S."/>
            <person name="Dougan E. K."/>
            <person name="Thang M."/>
            <person name="Chan C."/>
        </authorList>
    </citation>
    <scope>NUCLEOTIDE SEQUENCE</scope>
</reference>
<dbReference type="EMBL" id="CAUJNA010000891">
    <property type="protein sequence ID" value="CAJ1382361.1"/>
    <property type="molecule type" value="Genomic_DNA"/>
</dbReference>
<comment type="caution">
    <text evidence="1">The sequence shown here is derived from an EMBL/GenBank/DDBJ whole genome shotgun (WGS) entry which is preliminary data.</text>
</comment>
<keyword evidence="2" id="KW-1185">Reference proteome</keyword>
<evidence type="ECO:0000313" key="1">
    <source>
        <dbReference type="EMBL" id="CAJ1382361.1"/>
    </source>
</evidence>
<dbReference type="Gene3D" id="3.50.50.60">
    <property type="entry name" value="FAD/NAD(P)-binding domain"/>
    <property type="match status" value="1"/>
</dbReference>
<sequence length="150" mass="16714">ATSARGGFSMLTSSMAAHLRWLSEGANISIFERSGYVSFANCALPDSRNRPRGPGRFGHRVLDCRQTSPEGCGLWRRFPRGMDVRVVEAMDQVMAPLDAEMAECLHDLKAKSIHIRPSCLSLRRLHRTRGASEVGHPRCRFGDSDDGRCR</sequence>
<dbReference type="AlphaFoldDB" id="A0AA36I8W3"/>
<organism evidence="1 2">
    <name type="scientific">Effrenium voratum</name>
    <dbReference type="NCBI Taxonomy" id="2562239"/>
    <lineage>
        <taxon>Eukaryota</taxon>
        <taxon>Sar</taxon>
        <taxon>Alveolata</taxon>
        <taxon>Dinophyceae</taxon>
        <taxon>Suessiales</taxon>
        <taxon>Symbiodiniaceae</taxon>
        <taxon>Effrenium</taxon>
    </lineage>
</organism>
<feature type="non-terminal residue" evidence="1">
    <location>
        <position position="150"/>
    </location>
</feature>
<dbReference type="InterPro" id="IPR036188">
    <property type="entry name" value="FAD/NAD-bd_sf"/>
</dbReference>